<evidence type="ECO:0000313" key="1">
    <source>
        <dbReference type="EMBL" id="PKA50267.1"/>
    </source>
</evidence>
<dbReference type="AlphaFoldDB" id="A0A2I0A3Y8"/>
<sequence length="110" mass="12637">MGVHGSRVLGFRGFPVNPEPRNLQHRKAPKTPNLVTYNTENFEKPENPENPVNTVNPVNRKLENYCFRGLGFTVYGVYGLRCLRCLRFSGFLKFWCSRFTRIGVYGKAPP</sequence>
<gene>
    <name evidence="1" type="ORF">AXF42_Ash017861</name>
</gene>
<dbReference type="EMBL" id="KZ452027">
    <property type="protein sequence ID" value="PKA50267.1"/>
    <property type="molecule type" value="Genomic_DNA"/>
</dbReference>
<proteinExistence type="predicted"/>
<accession>A0A2I0A3Y8</accession>
<protein>
    <submittedName>
        <fullName evidence="1">Uncharacterized protein</fullName>
    </submittedName>
</protein>
<dbReference type="Proteomes" id="UP000236161">
    <property type="component" value="Unassembled WGS sequence"/>
</dbReference>
<reference evidence="1 2" key="1">
    <citation type="journal article" date="2017" name="Nature">
        <title>The Apostasia genome and the evolution of orchids.</title>
        <authorList>
            <person name="Zhang G.Q."/>
            <person name="Liu K.W."/>
            <person name="Li Z."/>
            <person name="Lohaus R."/>
            <person name="Hsiao Y.Y."/>
            <person name="Niu S.C."/>
            <person name="Wang J.Y."/>
            <person name="Lin Y.C."/>
            <person name="Xu Q."/>
            <person name="Chen L.J."/>
            <person name="Yoshida K."/>
            <person name="Fujiwara S."/>
            <person name="Wang Z.W."/>
            <person name="Zhang Y.Q."/>
            <person name="Mitsuda N."/>
            <person name="Wang M."/>
            <person name="Liu G.H."/>
            <person name="Pecoraro L."/>
            <person name="Huang H.X."/>
            <person name="Xiao X.J."/>
            <person name="Lin M."/>
            <person name="Wu X.Y."/>
            <person name="Wu W.L."/>
            <person name="Chen Y.Y."/>
            <person name="Chang S.B."/>
            <person name="Sakamoto S."/>
            <person name="Ohme-Takagi M."/>
            <person name="Yagi M."/>
            <person name="Zeng S.J."/>
            <person name="Shen C.Y."/>
            <person name="Yeh C.M."/>
            <person name="Luo Y.B."/>
            <person name="Tsai W.C."/>
            <person name="Van de Peer Y."/>
            <person name="Liu Z.J."/>
        </authorList>
    </citation>
    <scope>NUCLEOTIDE SEQUENCE [LARGE SCALE GENOMIC DNA]</scope>
    <source>
        <strain evidence="2">cv. Shenzhen</strain>
        <tissue evidence="1">Stem</tissue>
    </source>
</reference>
<evidence type="ECO:0000313" key="2">
    <source>
        <dbReference type="Proteomes" id="UP000236161"/>
    </source>
</evidence>
<keyword evidence="2" id="KW-1185">Reference proteome</keyword>
<name>A0A2I0A3Y8_9ASPA</name>
<organism evidence="1 2">
    <name type="scientific">Apostasia shenzhenica</name>
    <dbReference type="NCBI Taxonomy" id="1088818"/>
    <lineage>
        <taxon>Eukaryota</taxon>
        <taxon>Viridiplantae</taxon>
        <taxon>Streptophyta</taxon>
        <taxon>Embryophyta</taxon>
        <taxon>Tracheophyta</taxon>
        <taxon>Spermatophyta</taxon>
        <taxon>Magnoliopsida</taxon>
        <taxon>Liliopsida</taxon>
        <taxon>Asparagales</taxon>
        <taxon>Orchidaceae</taxon>
        <taxon>Apostasioideae</taxon>
        <taxon>Apostasia</taxon>
    </lineage>
</organism>